<feature type="chain" id="PRO_5040388906" description="DUF7907 domain-containing protein" evidence="1">
    <location>
        <begin position="20"/>
        <end position="201"/>
    </location>
</feature>
<accession>A0A9P8XX11</accession>
<dbReference type="InterPro" id="IPR057229">
    <property type="entry name" value="DUF7907"/>
</dbReference>
<dbReference type="AlphaFoldDB" id="A0A9P8XX11"/>
<organism evidence="3 4">
    <name type="scientific">Microdochium trichocladiopsis</name>
    <dbReference type="NCBI Taxonomy" id="1682393"/>
    <lineage>
        <taxon>Eukaryota</taxon>
        <taxon>Fungi</taxon>
        <taxon>Dikarya</taxon>
        <taxon>Ascomycota</taxon>
        <taxon>Pezizomycotina</taxon>
        <taxon>Sordariomycetes</taxon>
        <taxon>Xylariomycetidae</taxon>
        <taxon>Xylariales</taxon>
        <taxon>Microdochiaceae</taxon>
        <taxon>Microdochium</taxon>
    </lineage>
</organism>
<feature type="signal peptide" evidence="1">
    <location>
        <begin position="1"/>
        <end position="19"/>
    </location>
</feature>
<keyword evidence="4" id="KW-1185">Reference proteome</keyword>
<feature type="domain" description="DUF7907" evidence="2">
    <location>
        <begin position="40"/>
        <end position="189"/>
    </location>
</feature>
<proteinExistence type="predicted"/>
<dbReference type="Pfam" id="PF25484">
    <property type="entry name" value="DUF7907"/>
    <property type="match status" value="1"/>
</dbReference>
<gene>
    <name evidence="3" type="ORF">B0I36DRAFT_352634</name>
</gene>
<keyword evidence="1" id="KW-0732">Signal</keyword>
<reference evidence="3" key="1">
    <citation type="journal article" date="2021" name="Nat. Commun.">
        <title>Genetic determinants of endophytism in the Arabidopsis root mycobiome.</title>
        <authorList>
            <person name="Mesny F."/>
            <person name="Miyauchi S."/>
            <person name="Thiergart T."/>
            <person name="Pickel B."/>
            <person name="Atanasova L."/>
            <person name="Karlsson M."/>
            <person name="Huettel B."/>
            <person name="Barry K.W."/>
            <person name="Haridas S."/>
            <person name="Chen C."/>
            <person name="Bauer D."/>
            <person name="Andreopoulos W."/>
            <person name="Pangilinan J."/>
            <person name="LaButti K."/>
            <person name="Riley R."/>
            <person name="Lipzen A."/>
            <person name="Clum A."/>
            <person name="Drula E."/>
            <person name="Henrissat B."/>
            <person name="Kohler A."/>
            <person name="Grigoriev I.V."/>
            <person name="Martin F.M."/>
            <person name="Hacquard S."/>
        </authorList>
    </citation>
    <scope>NUCLEOTIDE SEQUENCE</scope>
    <source>
        <strain evidence="3">MPI-CAGE-CH-0230</strain>
    </source>
</reference>
<dbReference type="GeneID" id="70186676"/>
<comment type="caution">
    <text evidence="3">The sequence shown here is derived from an EMBL/GenBank/DDBJ whole genome shotgun (WGS) entry which is preliminary data.</text>
</comment>
<evidence type="ECO:0000259" key="2">
    <source>
        <dbReference type="Pfam" id="PF25484"/>
    </source>
</evidence>
<evidence type="ECO:0000313" key="3">
    <source>
        <dbReference type="EMBL" id="KAH7024393.1"/>
    </source>
</evidence>
<protein>
    <recommendedName>
        <fullName evidence="2">DUF7907 domain-containing protein</fullName>
    </recommendedName>
</protein>
<sequence length="201" mass="21020">MKFSITSLLLAGLASTAASAPAPDGPAAATAGDTVEAAASKKFFLVVQSSDARVTGLCVNPYHTGAGTSTNQIQQCGPAPPKQYNFNKQKFKLNYLGYGSGDDKTKSSLRADPGLPYSSWGDLSMDAADPGTEFTYSKDTGFLQKGAADGLGFIACRWSHAGGWQLFALGDQNAPILASCAKVKLLKGCYNTDPNCVNNTF</sequence>
<dbReference type="Proteomes" id="UP000756346">
    <property type="component" value="Unassembled WGS sequence"/>
</dbReference>
<name>A0A9P8XX11_9PEZI</name>
<dbReference type="EMBL" id="JAGTJQ010000009">
    <property type="protein sequence ID" value="KAH7024393.1"/>
    <property type="molecule type" value="Genomic_DNA"/>
</dbReference>
<dbReference type="RefSeq" id="XP_046007941.1">
    <property type="nucleotide sequence ID" value="XM_046157130.1"/>
</dbReference>
<evidence type="ECO:0000313" key="4">
    <source>
        <dbReference type="Proteomes" id="UP000756346"/>
    </source>
</evidence>
<dbReference type="OrthoDB" id="10427114at2759"/>
<evidence type="ECO:0000256" key="1">
    <source>
        <dbReference type="SAM" id="SignalP"/>
    </source>
</evidence>